<dbReference type="EMBL" id="BAABHB010000022">
    <property type="protein sequence ID" value="GAA4420587.1"/>
    <property type="molecule type" value="Genomic_DNA"/>
</dbReference>
<dbReference type="InterPro" id="IPR036259">
    <property type="entry name" value="MFS_trans_sf"/>
</dbReference>
<feature type="transmembrane region" description="Helical" evidence="5">
    <location>
        <begin position="232"/>
        <end position="255"/>
    </location>
</feature>
<comment type="caution">
    <text evidence="7">The sequence shown here is derived from an EMBL/GenBank/DDBJ whole genome shotgun (WGS) entry which is preliminary data.</text>
</comment>
<dbReference type="CDD" id="cd17316">
    <property type="entry name" value="MFS_SV2_like"/>
    <property type="match status" value="1"/>
</dbReference>
<evidence type="ECO:0000256" key="3">
    <source>
        <dbReference type="ARBA" id="ARBA00022989"/>
    </source>
</evidence>
<keyword evidence="3 5" id="KW-1133">Transmembrane helix</keyword>
<feature type="domain" description="Major facilitator superfamily (MFS) profile" evidence="6">
    <location>
        <begin position="30"/>
        <end position="415"/>
    </location>
</feature>
<evidence type="ECO:0000256" key="2">
    <source>
        <dbReference type="ARBA" id="ARBA00022692"/>
    </source>
</evidence>
<keyword evidence="8" id="KW-1185">Reference proteome</keyword>
<protein>
    <submittedName>
        <fullName evidence="7">MFS transporter</fullName>
    </submittedName>
</protein>
<feature type="transmembrane region" description="Helical" evidence="5">
    <location>
        <begin position="389"/>
        <end position="409"/>
    </location>
</feature>
<feature type="transmembrane region" description="Helical" evidence="5">
    <location>
        <begin position="275"/>
        <end position="295"/>
    </location>
</feature>
<feature type="transmembrane region" description="Helical" evidence="5">
    <location>
        <begin position="183"/>
        <end position="212"/>
    </location>
</feature>
<dbReference type="Pfam" id="PF07690">
    <property type="entry name" value="MFS_1"/>
    <property type="match status" value="1"/>
</dbReference>
<evidence type="ECO:0000313" key="8">
    <source>
        <dbReference type="Proteomes" id="UP001500936"/>
    </source>
</evidence>
<comment type="subcellular location">
    <subcellularLocation>
        <location evidence="1">Membrane</location>
        <topology evidence="1">Multi-pass membrane protein</topology>
    </subcellularLocation>
</comment>
<reference evidence="8" key="1">
    <citation type="journal article" date="2019" name="Int. J. Syst. Evol. Microbiol.">
        <title>The Global Catalogue of Microorganisms (GCM) 10K type strain sequencing project: providing services to taxonomists for standard genome sequencing and annotation.</title>
        <authorList>
            <consortium name="The Broad Institute Genomics Platform"/>
            <consortium name="The Broad Institute Genome Sequencing Center for Infectious Disease"/>
            <person name="Wu L."/>
            <person name="Ma J."/>
        </authorList>
    </citation>
    <scope>NUCLEOTIDE SEQUENCE [LARGE SCALE GENOMIC DNA]</scope>
    <source>
        <strain evidence="8">JCM 17925</strain>
    </source>
</reference>
<feature type="transmembrane region" description="Helical" evidence="5">
    <location>
        <begin position="361"/>
        <end position="383"/>
    </location>
</feature>
<dbReference type="PROSITE" id="PS50850">
    <property type="entry name" value="MFS"/>
    <property type="match status" value="1"/>
</dbReference>
<feature type="transmembrane region" description="Helical" evidence="5">
    <location>
        <begin position="26"/>
        <end position="51"/>
    </location>
</feature>
<evidence type="ECO:0000256" key="5">
    <source>
        <dbReference type="SAM" id="Phobius"/>
    </source>
</evidence>
<feature type="transmembrane region" description="Helical" evidence="5">
    <location>
        <begin position="98"/>
        <end position="118"/>
    </location>
</feature>
<dbReference type="InterPro" id="IPR011701">
    <property type="entry name" value="MFS"/>
</dbReference>
<gene>
    <name evidence="7" type="ORF">GCM10023187_55920</name>
</gene>
<name>A0ABP8L2W4_9BACT</name>
<dbReference type="Proteomes" id="UP001500936">
    <property type="component" value="Unassembled WGS sequence"/>
</dbReference>
<evidence type="ECO:0000256" key="1">
    <source>
        <dbReference type="ARBA" id="ARBA00004141"/>
    </source>
</evidence>
<evidence type="ECO:0000256" key="4">
    <source>
        <dbReference type="ARBA" id="ARBA00023136"/>
    </source>
</evidence>
<keyword evidence="2 5" id="KW-0812">Transmembrane</keyword>
<dbReference type="PANTHER" id="PTHR23508">
    <property type="entry name" value="CARBOXYLIC ACID TRANSPORTER PROTEIN HOMOLOG"/>
    <property type="match status" value="1"/>
</dbReference>
<feature type="transmembrane region" description="Helical" evidence="5">
    <location>
        <begin position="326"/>
        <end position="349"/>
    </location>
</feature>
<evidence type="ECO:0000313" key="7">
    <source>
        <dbReference type="EMBL" id="GAA4420587.1"/>
    </source>
</evidence>
<feature type="transmembrane region" description="Helical" evidence="5">
    <location>
        <begin position="159"/>
        <end position="177"/>
    </location>
</feature>
<dbReference type="SUPFAM" id="SSF103473">
    <property type="entry name" value="MFS general substrate transporter"/>
    <property type="match status" value="1"/>
</dbReference>
<accession>A0ABP8L2W4</accession>
<feature type="transmembrane region" description="Helical" evidence="5">
    <location>
        <begin position="302"/>
        <end position="320"/>
    </location>
</feature>
<organism evidence="7 8">
    <name type="scientific">Nibrella viscosa</name>
    <dbReference type="NCBI Taxonomy" id="1084524"/>
    <lineage>
        <taxon>Bacteria</taxon>
        <taxon>Pseudomonadati</taxon>
        <taxon>Bacteroidota</taxon>
        <taxon>Cytophagia</taxon>
        <taxon>Cytophagales</taxon>
        <taxon>Spirosomataceae</taxon>
        <taxon>Nibrella</taxon>
    </lineage>
</organism>
<dbReference type="InterPro" id="IPR020846">
    <property type="entry name" value="MFS_dom"/>
</dbReference>
<keyword evidence="4 5" id="KW-0472">Membrane</keyword>
<evidence type="ECO:0000259" key="6">
    <source>
        <dbReference type="PROSITE" id="PS50850"/>
    </source>
</evidence>
<dbReference type="Gene3D" id="1.20.1250.20">
    <property type="entry name" value="MFS general substrate transporter like domains"/>
    <property type="match status" value="2"/>
</dbReference>
<dbReference type="PANTHER" id="PTHR23508:SF10">
    <property type="entry name" value="CARBOXYLIC ACID TRANSPORTER PROTEIN HOMOLOG"/>
    <property type="match status" value="1"/>
</dbReference>
<proteinExistence type="predicted"/>
<feature type="transmembrane region" description="Helical" evidence="5">
    <location>
        <begin position="124"/>
        <end position="147"/>
    </location>
</feature>
<sequence>MTKPTLMETTDSVDSRKVPPSVLRQLLQIPVIVAALGYFVDIYDLLLFSIVRIESLRALGVAESRVLEEGVFLINMQMGGLLIGGILWGILGDKRGRISVLFSSILIYSLANVLNGLVTSVDQYAILRFIAGIGLAGELGVGITLVAEILPKEIRGYGTSLVASVGMMGAVLAYFIADSFEWRIAYFIGGGLGLLLLLMRVSVFESGIFAAVKEKPVSRGNFFYLFTTRERFFKYLRCILIGIPVWFVAGILMTFSPEFGQALKLDTPIVAGKAVMWEYVGLTIGDLSSGLLSQYFGSRKKVVLLFMSLAGVLIAIYLFVPFQSATFFYGLCVLLGISVGYWALFVTIAAEQFGTNLRATVATTVPNFVRGSILLMAPLFLVLKDQFGILPGAGLLGLLTLTISLLGLWQMEETFGKDLNFLEK</sequence>
<feature type="transmembrane region" description="Helical" evidence="5">
    <location>
        <begin position="71"/>
        <end position="91"/>
    </location>
</feature>